<sequence>MIELDGTLTIADVIAVARNNEPVRVTSDAVTTMQASRDAVKEIVDSDERHVYGVNTGLGDLQNVSVSREQLRQMQQNIIESHAASVGDPASTEVVRAAMLVRANALAIGVSGVRPALVEQYCALLNAGVHPQVPLGGSSDDLAAAAHIALVLTGKGEAEVAGEIREGSTALKTVDISPLQFEPKEGLASISGTPIMTAMLALAIHDAATLVRAADVIGALSFSLLGDASETFSERVFSVRAHDPHAISASNIRSLLGESTEQSLRMKQDPLSLRVIPQVHGTVRRHIDFARTVVENELQSASDNPLVFPDGETYSCGAFNGQSIASAADTLSSVLTKLGSISESRTRQLLDGEESDDVASFLTVRPGAESGLMIAQYTAAGLLAESIIDGSISDHSITVSSGQEDIHSMGTIATRTLHQLLTKVQHILAIELLCTIRRAQLTSDPPLSDSLQTVIDYVEQSIDFPREDTQLSDVIDTTADSIMNGDIQTAIAQTDVQLE</sequence>
<proteinExistence type="predicted"/>
<dbReference type="InterPro" id="IPR001106">
    <property type="entry name" value="Aromatic_Lyase"/>
</dbReference>
<dbReference type="InterPro" id="IPR008948">
    <property type="entry name" value="L-Aspartase-like"/>
</dbReference>
<dbReference type="Pfam" id="PF00221">
    <property type="entry name" value="Lyase_aromatic"/>
    <property type="match status" value="1"/>
</dbReference>
<keyword evidence="1" id="KW-0456">Lyase</keyword>
<name>A0AAV3URS6_9EURY</name>
<dbReference type="GeneID" id="68617330"/>
<gene>
    <name evidence="2" type="primary">hutH_2</name>
    <name evidence="2" type="ORF">GCM10025751_57200</name>
</gene>
<evidence type="ECO:0000313" key="2">
    <source>
        <dbReference type="EMBL" id="GAA5065845.1"/>
    </source>
</evidence>
<dbReference type="Proteomes" id="UP001501729">
    <property type="component" value="Unassembled WGS sequence"/>
</dbReference>
<organism evidence="2 3">
    <name type="scientific">Haladaptatus pallidirubidus</name>
    <dbReference type="NCBI Taxonomy" id="1008152"/>
    <lineage>
        <taxon>Archaea</taxon>
        <taxon>Methanobacteriati</taxon>
        <taxon>Methanobacteriota</taxon>
        <taxon>Stenosarchaea group</taxon>
        <taxon>Halobacteria</taxon>
        <taxon>Halobacteriales</taxon>
        <taxon>Haladaptataceae</taxon>
        <taxon>Haladaptatus</taxon>
    </lineage>
</organism>
<keyword evidence="3" id="KW-1185">Reference proteome</keyword>
<dbReference type="GO" id="GO:0016829">
    <property type="term" value="F:lyase activity"/>
    <property type="evidence" value="ECO:0007669"/>
    <property type="project" value="UniProtKB-KW"/>
</dbReference>
<evidence type="ECO:0000313" key="3">
    <source>
        <dbReference type="Proteomes" id="UP001501729"/>
    </source>
</evidence>
<dbReference type="Gene3D" id="1.20.200.10">
    <property type="entry name" value="Fumarase/aspartase (Central domain)"/>
    <property type="match status" value="1"/>
</dbReference>
<dbReference type="PANTHER" id="PTHR10362">
    <property type="entry name" value="HISTIDINE AMMONIA-LYASE"/>
    <property type="match status" value="1"/>
</dbReference>
<dbReference type="AlphaFoldDB" id="A0AAV3URS6"/>
<dbReference type="InterPro" id="IPR024083">
    <property type="entry name" value="Fumarase/histidase_N"/>
</dbReference>
<reference evidence="2 3" key="1">
    <citation type="journal article" date="2019" name="Int. J. Syst. Evol. Microbiol.">
        <title>The Global Catalogue of Microorganisms (GCM) 10K type strain sequencing project: providing services to taxonomists for standard genome sequencing and annotation.</title>
        <authorList>
            <consortium name="The Broad Institute Genomics Platform"/>
            <consortium name="The Broad Institute Genome Sequencing Center for Infectious Disease"/>
            <person name="Wu L."/>
            <person name="Ma J."/>
        </authorList>
    </citation>
    <scope>NUCLEOTIDE SEQUENCE [LARGE SCALE GENOMIC DNA]</scope>
    <source>
        <strain evidence="2 3">JCM 17504</strain>
    </source>
</reference>
<dbReference type="RefSeq" id="WP_227779172.1">
    <property type="nucleotide sequence ID" value="NZ_BAABKX010000030.1"/>
</dbReference>
<dbReference type="CDD" id="cd00332">
    <property type="entry name" value="PAL-HAL"/>
    <property type="match status" value="1"/>
</dbReference>
<dbReference type="SUPFAM" id="SSF48557">
    <property type="entry name" value="L-aspartase-like"/>
    <property type="match status" value="1"/>
</dbReference>
<evidence type="ECO:0000256" key="1">
    <source>
        <dbReference type="ARBA" id="ARBA00023239"/>
    </source>
</evidence>
<protein>
    <submittedName>
        <fullName evidence="2">Histidine ammonia-lyase</fullName>
    </submittedName>
</protein>
<accession>A0AAV3URS6</accession>
<dbReference type="FunFam" id="1.10.275.10:FF:000005">
    <property type="entry name" value="Histidine ammonia-lyase"/>
    <property type="match status" value="1"/>
</dbReference>
<dbReference type="EMBL" id="BAABKX010000030">
    <property type="protein sequence ID" value="GAA5065845.1"/>
    <property type="molecule type" value="Genomic_DNA"/>
</dbReference>
<comment type="caution">
    <text evidence="2">The sequence shown here is derived from an EMBL/GenBank/DDBJ whole genome shotgun (WGS) entry which is preliminary data.</text>
</comment>
<dbReference type="Gene3D" id="1.10.275.10">
    <property type="entry name" value="Fumarase/aspartase (N-terminal domain)"/>
    <property type="match status" value="1"/>
</dbReference>